<dbReference type="InterPro" id="IPR003609">
    <property type="entry name" value="Pan_app"/>
</dbReference>
<evidence type="ECO:0000259" key="8">
    <source>
        <dbReference type="PROSITE" id="PS50948"/>
    </source>
</evidence>
<dbReference type="Pfam" id="PF00024">
    <property type="entry name" value="PAN_1"/>
    <property type="match status" value="1"/>
</dbReference>
<dbReference type="EMBL" id="CAJPWZ010001721">
    <property type="protein sequence ID" value="CAG2222056.1"/>
    <property type="molecule type" value="Genomic_DNA"/>
</dbReference>
<dbReference type="GO" id="GO:0001868">
    <property type="term" value="P:regulation of complement activation, lectin pathway"/>
    <property type="evidence" value="ECO:0007669"/>
    <property type="project" value="UniProtKB-ARBA"/>
</dbReference>
<dbReference type="SMART" id="SM00607">
    <property type="entry name" value="FTP"/>
    <property type="match status" value="1"/>
</dbReference>
<name>A0A8S3SVG4_MYTED</name>
<dbReference type="PANTHER" id="PTHR45713">
    <property type="entry name" value="FTP DOMAIN-CONTAINING PROTEIN"/>
    <property type="match status" value="1"/>
</dbReference>
<keyword evidence="4" id="KW-0479">Metal-binding</keyword>
<dbReference type="OrthoDB" id="547680at2759"/>
<evidence type="ECO:0000256" key="5">
    <source>
        <dbReference type="ARBA" id="ARBA00022734"/>
    </source>
</evidence>
<evidence type="ECO:0000256" key="1">
    <source>
        <dbReference type="ARBA" id="ARBA00002219"/>
    </source>
</evidence>
<dbReference type="PANTHER" id="PTHR45713:SF15">
    <property type="entry name" value="F5_8 TYPE C DOMAIN-CONTAINING PROTEIN"/>
    <property type="match status" value="1"/>
</dbReference>
<sequence>MYMSESLLHFANFETVGDCALTSINLLSIKEISLIQCLDECLKKDFCRVVAYNKNTTECIMDSSGLNSYTVTATKSSATCYTIDLQGQDDGVTNVALLKRSNQSSLWNNTTSWGNNTCCSTDYAIDGNQATFSSTRFEYLPYWWVDLGLVYNIKWIEIINRPDCCGARLQDLDITVGPSLNDMSLCIHYKGPGKTGEHLVFHCNKNMSGQYVKVYINGTNHLQLAEVMVFV</sequence>
<dbReference type="SUPFAM" id="SSF57414">
    <property type="entry name" value="Hairpin loop containing domain-like"/>
    <property type="match status" value="1"/>
</dbReference>
<dbReference type="Pfam" id="PF22633">
    <property type="entry name" value="F5_F8_type_C_2"/>
    <property type="match status" value="1"/>
</dbReference>
<evidence type="ECO:0000256" key="6">
    <source>
        <dbReference type="ARBA" id="ARBA00022837"/>
    </source>
</evidence>
<dbReference type="GO" id="GO:0010185">
    <property type="term" value="P:regulation of cellular defense response"/>
    <property type="evidence" value="ECO:0007669"/>
    <property type="project" value="UniProtKB-ARBA"/>
</dbReference>
<comment type="caution">
    <text evidence="9">The sequence shown here is derived from an EMBL/GenBank/DDBJ whole genome shotgun (WGS) entry which is preliminary data.</text>
</comment>
<dbReference type="Gene3D" id="2.60.120.260">
    <property type="entry name" value="Galactose-binding domain-like"/>
    <property type="match status" value="1"/>
</dbReference>
<dbReference type="Gene3D" id="3.50.4.10">
    <property type="entry name" value="Hepatocyte Growth Factor"/>
    <property type="match status" value="1"/>
</dbReference>
<evidence type="ECO:0000256" key="2">
    <source>
        <dbReference type="ARBA" id="ARBA00010147"/>
    </source>
</evidence>
<dbReference type="PROSITE" id="PS50948">
    <property type="entry name" value="PAN"/>
    <property type="match status" value="1"/>
</dbReference>
<dbReference type="Proteomes" id="UP000683360">
    <property type="component" value="Unassembled WGS sequence"/>
</dbReference>
<dbReference type="InterPro" id="IPR006585">
    <property type="entry name" value="FTP1"/>
</dbReference>
<comment type="similarity">
    <text evidence="2">Belongs to the fucolectin family.</text>
</comment>
<evidence type="ECO:0000256" key="3">
    <source>
        <dbReference type="ARBA" id="ARBA00011233"/>
    </source>
</evidence>
<dbReference type="SUPFAM" id="SSF49785">
    <property type="entry name" value="Galactose-binding domain-like"/>
    <property type="match status" value="1"/>
</dbReference>
<dbReference type="AlphaFoldDB" id="A0A8S3SVG4"/>
<protein>
    <recommendedName>
        <fullName evidence="8">Apple domain-containing protein</fullName>
    </recommendedName>
</protein>
<dbReference type="GO" id="GO:0042806">
    <property type="term" value="F:fucose binding"/>
    <property type="evidence" value="ECO:0007669"/>
    <property type="project" value="UniProtKB-ARBA"/>
</dbReference>
<organism evidence="9 10">
    <name type="scientific">Mytilus edulis</name>
    <name type="common">Blue mussel</name>
    <dbReference type="NCBI Taxonomy" id="6550"/>
    <lineage>
        <taxon>Eukaryota</taxon>
        <taxon>Metazoa</taxon>
        <taxon>Spiralia</taxon>
        <taxon>Lophotrochozoa</taxon>
        <taxon>Mollusca</taxon>
        <taxon>Bivalvia</taxon>
        <taxon>Autobranchia</taxon>
        <taxon>Pteriomorphia</taxon>
        <taxon>Mytilida</taxon>
        <taxon>Mytiloidea</taxon>
        <taxon>Mytilidae</taxon>
        <taxon>Mytilinae</taxon>
        <taxon>Mytilus</taxon>
    </lineage>
</organism>
<evidence type="ECO:0000313" key="9">
    <source>
        <dbReference type="EMBL" id="CAG2222056.1"/>
    </source>
</evidence>
<gene>
    <name evidence="9" type="ORF">MEDL_35429</name>
</gene>
<reference evidence="9" key="1">
    <citation type="submission" date="2021-03" db="EMBL/GenBank/DDBJ databases">
        <authorList>
            <person name="Bekaert M."/>
        </authorList>
    </citation>
    <scope>NUCLEOTIDE SEQUENCE</scope>
</reference>
<evidence type="ECO:0000313" key="10">
    <source>
        <dbReference type="Proteomes" id="UP000683360"/>
    </source>
</evidence>
<comment type="function">
    <text evidence="1">Acts as a defensive agent. Recognizes blood group fucosylated oligosaccharides including A, B, H and Lewis B-type antigens. Does not recognize Lewis A antigen and has low affinity for monovalent haptens.</text>
</comment>
<dbReference type="GO" id="GO:0046872">
    <property type="term" value="F:metal ion binding"/>
    <property type="evidence" value="ECO:0007669"/>
    <property type="project" value="UniProtKB-KW"/>
</dbReference>
<keyword evidence="7" id="KW-1015">Disulfide bond</keyword>
<keyword evidence="10" id="KW-1185">Reference proteome</keyword>
<accession>A0A8S3SVG4</accession>
<dbReference type="InterPro" id="IPR051941">
    <property type="entry name" value="BG_Antigen-Binding_Lectin"/>
</dbReference>
<keyword evidence="6" id="KW-0106">Calcium</keyword>
<evidence type="ECO:0000256" key="4">
    <source>
        <dbReference type="ARBA" id="ARBA00022723"/>
    </source>
</evidence>
<keyword evidence="5" id="KW-0430">Lectin</keyword>
<evidence type="ECO:0000256" key="7">
    <source>
        <dbReference type="ARBA" id="ARBA00023157"/>
    </source>
</evidence>
<feature type="domain" description="Apple" evidence="8">
    <location>
        <begin position="4"/>
        <end position="85"/>
    </location>
</feature>
<comment type="subunit">
    <text evidence="3">Homotrimer.</text>
</comment>
<proteinExistence type="inferred from homology"/>
<dbReference type="InterPro" id="IPR008979">
    <property type="entry name" value="Galactose-bd-like_sf"/>
</dbReference>